<dbReference type="EMBL" id="CAJMWR010002657">
    <property type="protein sequence ID" value="CAE6448103.1"/>
    <property type="molecule type" value="Genomic_DNA"/>
</dbReference>
<comment type="similarity">
    <text evidence="1">Belongs to the short-chain dehydrogenases/reductases (SDR) family.</text>
</comment>
<dbReference type="PANTHER" id="PTHR24320:SF282">
    <property type="entry name" value="WW DOMAIN-CONTAINING OXIDOREDUCTASE"/>
    <property type="match status" value="1"/>
</dbReference>
<dbReference type="InterPro" id="IPR036291">
    <property type="entry name" value="NAD(P)-bd_dom_sf"/>
</dbReference>
<evidence type="ECO:0000313" key="4">
    <source>
        <dbReference type="EMBL" id="CAE6448103.1"/>
    </source>
</evidence>
<dbReference type="Pfam" id="PF00106">
    <property type="entry name" value="adh_short"/>
    <property type="match status" value="1"/>
</dbReference>
<dbReference type="AlphaFoldDB" id="A0A8H3GDY5"/>
<keyword evidence="3" id="KW-0560">Oxidoreductase</keyword>
<dbReference type="PANTHER" id="PTHR24320">
    <property type="entry name" value="RETINOL DEHYDROGENASE"/>
    <property type="match status" value="1"/>
</dbReference>
<dbReference type="Gene3D" id="3.40.50.720">
    <property type="entry name" value="NAD(P)-binding Rossmann-like Domain"/>
    <property type="match status" value="1"/>
</dbReference>
<dbReference type="SUPFAM" id="SSF51735">
    <property type="entry name" value="NAD(P)-binding Rossmann-fold domains"/>
    <property type="match status" value="1"/>
</dbReference>
<gene>
    <name evidence="4" type="ORF">RDB_LOCUS87290</name>
</gene>
<protein>
    <recommendedName>
        <fullName evidence="6">NAD(P)-binding protein</fullName>
    </recommendedName>
</protein>
<evidence type="ECO:0000313" key="5">
    <source>
        <dbReference type="Proteomes" id="UP000663840"/>
    </source>
</evidence>
<evidence type="ECO:0000256" key="2">
    <source>
        <dbReference type="ARBA" id="ARBA00022857"/>
    </source>
</evidence>
<evidence type="ECO:0000256" key="1">
    <source>
        <dbReference type="ARBA" id="ARBA00006484"/>
    </source>
</evidence>
<proteinExistence type="inferred from homology"/>
<evidence type="ECO:0008006" key="6">
    <source>
        <dbReference type="Google" id="ProtNLM"/>
    </source>
</evidence>
<accession>A0A8H3GDY5</accession>
<sequence length="345" mass="37842">MGNIYSLYRMTFPSKSLFSVDQIPDLTGQVTIVTGGNTGIGKETCKASRFLPCAASISEADQFKVLLLKNAKVYLAARSKARADEAIQWLERETNGKSPIFLELDLANLDSVREAAEEFMSKEKELHILFNNAGVLEPPVELRTVDGYDLQFGTNTLGHYFFTSLLLTTLIHTARNSPVAGGHARVVTTSSMAAFAIWKGSIVWETLGTDMASQKACKKAGTRFLYCQSKLGNVLFSNELAKRYEEQGIVACSVHPGVIQSELFRYVPRLFAKAVALIVYPASQGALTQLWAGTMPEGLEHNGKASGYLGFNIPWAQVGVMPPGARDGKVAEKLWTWLEEQVKGH</sequence>
<keyword evidence="2" id="KW-0521">NADP</keyword>
<evidence type="ECO:0000256" key="3">
    <source>
        <dbReference type="ARBA" id="ARBA00023002"/>
    </source>
</evidence>
<dbReference type="PRINTS" id="PR00081">
    <property type="entry name" value="GDHRDH"/>
</dbReference>
<dbReference type="GO" id="GO:0016491">
    <property type="term" value="F:oxidoreductase activity"/>
    <property type="evidence" value="ECO:0007669"/>
    <property type="project" value="UniProtKB-KW"/>
</dbReference>
<organism evidence="4 5">
    <name type="scientific">Rhizoctonia solani</name>
    <dbReference type="NCBI Taxonomy" id="456999"/>
    <lineage>
        <taxon>Eukaryota</taxon>
        <taxon>Fungi</taxon>
        <taxon>Dikarya</taxon>
        <taxon>Basidiomycota</taxon>
        <taxon>Agaricomycotina</taxon>
        <taxon>Agaricomycetes</taxon>
        <taxon>Cantharellales</taxon>
        <taxon>Ceratobasidiaceae</taxon>
        <taxon>Rhizoctonia</taxon>
    </lineage>
</organism>
<name>A0A8H3GDY5_9AGAM</name>
<reference evidence="4" key="1">
    <citation type="submission" date="2021-01" db="EMBL/GenBank/DDBJ databases">
        <authorList>
            <person name="Kaushik A."/>
        </authorList>
    </citation>
    <scope>NUCLEOTIDE SEQUENCE</scope>
    <source>
        <strain evidence="4">AG1-1A</strain>
    </source>
</reference>
<dbReference type="InterPro" id="IPR002347">
    <property type="entry name" value="SDR_fam"/>
</dbReference>
<dbReference type="Proteomes" id="UP000663840">
    <property type="component" value="Unassembled WGS sequence"/>
</dbReference>
<comment type="caution">
    <text evidence="4">The sequence shown here is derived from an EMBL/GenBank/DDBJ whole genome shotgun (WGS) entry which is preliminary data.</text>
</comment>